<dbReference type="InterPro" id="IPR009311">
    <property type="entry name" value="IFI6/IFI27-like"/>
</dbReference>
<dbReference type="AlphaFoldDB" id="A0A6G1K0G1"/>
<dbReference type="Proteomes" id="UP000799428">
    <property type="component" value="Unassembled WGS sequence"/>
</dbReference>
<feature type="non-terminal residue" evidence="6">
    <location>
        <position position="78"/>
    </location>
</feature>
<evidence type="ECO:0000313" key="6">
    <source>
        <dbReference type="EMBL" id="KAF2706356.1"/>
    </source>
</evidence>
<gene>
    <name evidence="6" type="ORF">K504DRAFT_361368</name>
</gene>
<proteinExistence type="inferred from homology"/>
<keyword evidence="5" id="KW-0472">Membrane</keyword>
<keyword evidence="3" id="KW-0812">Transmembrane</keyword>
<evidence type="ECO:0000256" key="2">
    <source>
        <dbReference type="ARBA" id="ARBA00007262"/>
    </source>
</evidence>
<dbReference type="PANTHER" id="PTHR16932">
    <property type="entry name" value="INTERFERON ALPHA-INDUCIBLE PROTEIN 27"/>
    <property type="match status" value="1"/>
</dbReference>
<comment type="similarity">
    <text evidence="2">Belongs to the IFI6/IFI27 family.</text>
</comment>
<protein>
    <submittedName>
        <fullName evidence="6">Uncharacterized protein</fullName>
    </submittedName>
</protein>
<evidence type="ECO:0000256" key="4">
    <source>
        <dbReference type="ARBA" id="ARBA00022989"/>
    </source>
</evidence>
<reference evidence="6" key="1">
    <citation type="journal article" date="2020" name="Stud. Mycol.">
        <title>101 Dothideomycetes genomes: a test case for predicting lifestyles and emergence of pathogens.</title>
        <authorList>
            <person name="Haridas S."/>
            <person name="Albert R."/>
            <person name="Binder M."/>
            <person name="Bloem J."/>
            <person name="Labutti K."/>
            <person name="Salamov A."/>
            <person name="Andreopoulos B."/>
            <person name="Baker S."/>
            <person name="Barry K."/>
            <person name="Bills G."/>
            <person name="Bluhm B."/>
            <person name="Cannon C."/>
            <person name="Castanera R."/>
            <person name="Culley D."/>
            <person name="Daum C."/>
            <person name="Ezra D."/>
            <person name="Gonzalez J."/>
            <person name="Henrissat B."/>
            <person name="Kuo A."/>
            <person name="Liang C."/>
            <person name="Lipzen A."/>
            <person name="Lutzoni F."/>
            <person name="Magnuson J."/>
            <person name="Mondo S."/>
            <person name="Nolan M."/>
            <person name="Ohm R."/>
            <person name="Pangilinan J."/>
            <person name="Park H.-J."/>
            <person name="Ramirez L."/>
            <person name="Alfaro M."/>
            <person name="Sun H."/>
            <person name="Tritt A."/>
            <person name="Yoshinaga Y."/>
            <person name="Zwiers L.-H."/>
            <person name="Turgeon B."/>
            <person name="Goodwin S."/>
            <person name="Spatafora J."/>
            <person name="Crous P."/>
            <person name="Grigoriev I."/>
        </authorList>
    </citation>
    <scope>NUCLEOTIDE SEQUENCE</scope>
    <source>
        <strain evidence="6">CBS 279.74</strain>
    </source>
</reference>
<accession>A0A6G1K0G1</accession>
<keyword evidence="4" id="KW-1133">Transmembrane helix</keyword>
<dbReference type="InterPro" id="IPR038213">
    <property type="entry name" value="IFI6/IFI27-like_sf"/>
</dbReference>
<dbReference type="PANTHER" id="PTHR16932:SF18">
    <property type="entry name" value="INTERFERON, ALPHA-INDUCIBLE PROTEIN 27-LIKE 2"/>
    <property type="match status" value="1"/>
</dbReference>
<evidence type="ECO:0000256" key="3">
    <source>
        <dbReference type="ARBA" id="ARBA00022692"/>
    </source>
</evidence>
<dbReference type="Gene3D" id="6.10.110.10">
    <property type="match status" value="1"/>
</dbReference>
<evidence type="ECO:0000256" key="5">
    <source>
        <dbReference type="ARBA" id="ARBA00023136"/>
    </source>
</evidence>
<evidence type="ECO:0000313" key="7">
    <source>
        <dbReference type="Proteomes" id="UP000799428"/>
    </source>
</evidence>
<dbReference type="Pfam" id="PF06140">
    <property type="entry name" value="Ifi-6-16"/>
    <property type="match status" value="1"/>
</dbReference>
<dbReference type="GO" id="GO:0016020">
    <property type="term" value="C:membrane"/>
    <property type="evidence" value="ECO:0007669"/>
    <property type="project" value="UniProtKB-SubCell"/>
</dbReference>
<organism evidence="6 7">
    <name type="scientific">Pleomassaria siparia CBS 279.74</name>
    <dbReference type="NCBI Taxonomy" id="1314801"/>
    <lineage>
        <taxon>Eukaryota</taxon>
        <taxon>Fungi</taxon>
        <taxon>Dikarya</taxon>
        <taxon>Ascomycota</taxon>
        <taxon>Pezizomycotina</taxon>
        <taxon>Dothideomycetes</taxon>
        <taxon>Pleosporomycetidae</taxon>
        <taxon>Pleosporales</taxon>
        <taxon>Pleomassariaceae</taxon>
        <taxon>Pleomassaria</taxon>
    </lineage>
</organism>
<evidence type="ECO:0000256" key="1">
    <source>
        <dbReference type="ARBA" id="ARBA00004141"/>
    </source>
</evidence>
<comment type="subcellular location">
    <subcellularLocation>
        <location evidence="1">Membrane</location>
        <topology evidence="1">Multi-pass membrane protein</topology>
    </subcellularLocation>
</comment>
<feature type="non-terminal residue" evidence="6">
    <location>
        <position position="1"/>
    </location>
</feature>
<name>A0A6G1K0G1_9PLEO</name>
<keyword evidence="7" id="KW-1185">Reference proteome</keyword>
<sequence>LSNPIVQYIMAHPIKTICHVANAALLVASSVIAPPLLAVAGFTNVGVAAGSLAAAVQSSIGNVAAGGTFAVLQSAAAS</sequence>
<dbReference type="EMBL" id="MU005776">
    <property type="protein sequence ID" value="KAF2706356.1"/>
    <property type="molecule type" value="Genomic_DNA"/>
</dbReference>